<proteinExistence type="predicted"/>
<keyword evidence="5 14" id="KW-0812">Transmembrane</keyword>
<evidence type="ECO:0000256" key="9">
    <source>
        <dbReference type="ARBA" id="ARBA00022989"/>
    </source>
</evidence>
<dbReference type="Gene3D" id="3.90.380.10">
    <property type="entry name" value="Naphthalene 1,2-dioxygenase Alpha Subunit, Chain A, domain 1"/>
    <property type="match status" value="1"/>
</dbReference>
<sequence>MSATPDGKPTEALPWQGNVLASTDVKEYWYAVSTTAQLTADRPHPVRVLGEPLALFRDEKKVARAFADRCPHKNVKLSDGKMNKGTLECFYHGWTFDSTSGAVTKVPALPSDCQLPKQCVKTFPCIEKNDIIWVYPGNPANADPKKIHSRPIQTDYKKKGFWRNETVIDLPCDHSYFVENLMDIAHTPWAHDGCFNHRDDAVPLKPQFHMTPSGMHGFLEKVLNNGNPNSLEFEWTAPCTNEVIVRKTGHKDCIHLFFYSLPTAPGQMRHINITYMNILWFLQYIPRTLLPASQSDLAVIHGDTVAMMSQARNMKEGCPHITVATPSDEMAIKYRKWYSKAFGSSSDGEKGGPWWKGWDGKLDLEDLATSAMETCLPQFSRGVYERAAAGTNSSTDSEYIVEMWKVQQRRRKPLGFEKPSQWSSLSILLGIAVGAAAAVMVMKRNP</sequence>
<dbReference type="PANTHER" id="PTHR21266">
    <property type="entry name" value="IRON-SULFUR DOMAIN CONTAINING PROTEIN"/>
    <property type="match status" value="1"/>
</dbReference>
<evidence type="ECO:0000256" key="11">
    <source>
        <dbReference type="ARBA" id="ARBA00023004"/>
    </source>
</evidence>
<keyword evidence="17" id="KW-1185">Reference proteome</keyword>
<evidence type="ECO:0000256" key="3">
    <source>
        <dbReference type="ARBA" id="ARBA00022528"/>
    </source>
</evidence>
<dbReference type="SUPFAM" id="SSF55961">
    <property type="entry name" value="Bet v1-like"/>
    <property type="match status" value="1"/>
</dbReference>
<dbReference type="InterPro" id="IPR017941">
    <property type="entry name" value="Rieske_2Fe-2S"/>
</dbReference>
<comment type="subcellular location">
    <subcellularLocation>
        <location evidence="2">Membrane</location>
    </subcellularLocation>
    <subcellularLocation>
        <location evidence="1">Plastid</location>
        <location evidence="1">Chloroplast</location>
    </subcellularLocation>
</comment>
<feature type="transmembrane region" description="Helical" evidence="14">
    <location>
        <begin position="422"/>
        <end position="442"/>
    </location>
</feature>
<dbReference type="Proteomes" id="UP000649617">
    <property type="component" value="Unassembled WGS sequence"/>
</dbReference>
<dbReference type="GO" id="GO:0046872">
    <property type="term" value="F:metal ion binding"/>
    <property type="evidence" value="ECO:0007669"/>
    <property type="project" value="UniProtKB-KW"/>
</dbReference>
<dbReference type="GO" id="GO:0051537">
    <property type="term" value="F:2 iron, 2 sulfur cluster binding"/>
    <property type="evidence" value="ECO:0007669"/>
    <property type="project" value="UniProtKB-KW"/>
</dbReference>
<gene>
    <name evidence="16" type="primary">TIC55</name>
    <name evidence="16" type="ORF">SPIL2461_LOCUS1403</name>
</gene>
<organism evidence="16 17">
    <name type="scientific">Symbiodinium pilosum</name>
    <name type="common">Dinoflagellate</name>
    <dbReference type="NCBI Taxonomy" id="2952"/>
    <lineage>
        <taxon>Eukaryota</taxon>
        <taxon>Sar</taxon>
        <taxon>Alveolata</taxon>
        <taxon>Dinophyceae</taxon>
        <taxon>Suessiales</taxon>
        <taxon>Symbiodiniaceae</taxon>
        <taxon>Symbiodinium</taxon>
    </lineage>
</organism>
<keyword evidence="6" id="KW-0001">2Fe-2S</keyword>
<dbReference type="OrthoDB" id="438913at2759"/>
<evidence type="ECO:0000256" key="8">
    <source>
        <dbReference type="ARBA" id="ARBA00022946"/>
    </source>
</evidence>
<accession>A0A812IYJ6</accession>
<dbReference type="Pfam" id="PF08417">
    <property type="entry name" value="PaO"/>
    <property type="match status" value="1"/>
</dbReference>
<protein>
    <submittedName>
        <fullName evidence="16">TIC55 protein</fullName>
    </submittedName>
</protein>
<dbReference type="PROSITE" id="PS51296">
    <property type="entry name" value="RIESKE"/>
    <property type="match status" value="1"/>
</dbReference>
<keyword evidence="11" id="KW-0408">Iron</keyword>
<evidence type="ECO:0000256" key="13">
    <source>
        <dbReference type="ARBA" id="ARBA00023136"/>
    </source>
</evidence>
<dbReference type="EMBL" id="CAJNIZ010001348">
    <property type="protein sequence ID" value="CAE7189099.1"/>
    <property type="molecule type" value="Genomic_DNA"/>
</dbReference>
<dbReference type="GO" id="GO:0010277">
    <property type="term" value="F:chlorophyllide a oxygenase activity"/>
    <property type="evidence" value="ECO:0007669"/>
    <property type="project" value="InterPro"/>
</dbReference>
<reference evidence="16" key="1">
    <citation type="submission" date="2021-02" db="EMBL/GenBank/DDBJ databases">
        <authorList>
            <person name="Dougan E. K."/>
            <person name="Rhodes N."/>
            <person name="Thang M."/>
            <person name="Chan C."/>
        </authorList>
    </citation>
    <scope>NUCLEOTIDE SEQUENCE</scope>
</reference>
<dbReference type="InterPro" id="IPR013626">
    <property type="entry name" value="PaO"/>
</dbReference>
<keyword evidence="8" id="KW-0809">Transit peptide</keyword>
<dbReference type="Pfam" id="PF00355">
    <property type="entry name" value="Rieske"/>
    <property type="match status" value="1"/>
</dbReference>
<keyword evidence="7" id="KW-0479">Metal-binding</keyword>
<dbReference type="InterPro" id="IPR036922">
    <property type="entry name" value="Rieske_2Fe-2S_sf"/>
</dbReference>
<dbReference type="SUPFAM" id="SSF50022">
    <property type="entry name" value="ISP domain"/>
    <property type="match status" value="1"/>
</dbReference>
<evidence type="ECO:0000256" key="1">
    <source>
        <dbReference type="ARBA" id="ARBA00004229"/>
    </source>
</evidence>
<keyword evidence="9 14" id="KW-1133">Transmembrane helix</keyword>
<feature type="domain" description="Rieske" evidence="15">
    <location>
        <begin position="29"/>
        <end position="134"/>
    </location>
</feature>
<dbReference type="PANTHER" id="PTHR21266:SF32">
    <property type="entry name" value="CHOLESTEROL 7-DESATURASE NVD"/>
    <property type="match status" value="1"/>
</dbReference>
<evidence type="ECO:0000259" key="15">
    <source>
        <dbReference type="PROSITE" id="PS51296"/>
    </source>
</evidence>
<dbReference type="Gene3D" id="2.102.10.10">
    <property type="entry name" value="Rieske [2Fe-2S] iron-sulphur domain"/>
    <property type="match status" value="1"/>
</dbReference>
<name>A0A812IYJ6_SYMPI</name>
<evidence type="ECO:0000256" key="6">
    <source>
        <dbReference type="ARBA" id="ARBA00022714"/>
    </source>
</evidence>
<keyword evidence="4" id="KW-0934">Plastid</keyword>
<keyword evidence="12" id="KW-0411">Iron-sulfur</keyword>
<evidence type="ECO:0000256" key="10">
    <source>
        <dbReference type="ARBA" id="ARBA00023002"/>
    </source>
</evidence>
<keyword evidence="13 14" id="KW-0472">Membrane</keyword>
<evidence type="ECO:0000313" key="17">
    <source>
        <dbReference type="Proteomes" id="UP000649617"/>
    </source>
</evidence>
<dbReference type="AlphaFoldDB" id="A0A812IYJ6"/>
<dbReference type="GO" id="GO:0009507">
    <property type="term" value="C:chloroplast"/>
    <property type="evidence" value="ECO:0007669"/>
    <property type="project" value="UniProtKB-SubCell"/>
</dbReference>
<comment type="caution">
    <text evidence="16">The sequence shown here is derived from an EMBL/GenBank/DDBJ whole genome shotgun (WGS) entry which is preliminary data.</text>
</comment>
<dbReference type="InterPro" id="IPR050584">
    <property type="entry name" value="Cholesterol_7-desaturase"/>
</dbReference>
<evidence type="ECO:0000256" key="14">
    <source>
        <dbReference type="SAM" id="Phobius"/>
    </source>
</evidence>
<evidence type="ECO:0000256" key="12">
    <source>
        <dbReference type="ARBA" id="ARBA00023014"/>
    </source>
</evidence>
<keyword evidence="10" id="KW-0560">Oxidoreductase</keyword>
<evidence type="ECO:0000256" key="7">
    <source>
        <dbReference type="ARBA" id="ARBA00022723"/>
    </source>
</evidence>
<keyword evidence="3" id="KW-0150">Chloroplast</keyword>
<evidence type="ECO:0000256" key="2">
    <source>
        <dbReference type="ARBA" id="ARBA00004370"/>
    </source>
</evidence>
<evidence type="ECO:0000256" key="5">
    <source>
        <dbReference type="ARBA" id="ARBA00022692"/>
    </source>
</evidence>
<dbReference type="GO" id="GO:0016020">
    <property type="term" value="C:membrane"/>
    <property type="evidence" value="ECO:0007669"/>
    <property type="project" value="UniProtKB-SubCell"/>
</dbReference>
<evidence type="ECO:0000313" key="16">
    <source>
        <dbReference type="EMBL" id="CAE7189099.1"/>
    </source>
</evidence>
<evidence type="ECO:0000256" key="4">
    <source>
        <dbReference type="ARBA" id="ARBA00022640"/>
    </source>
</evidence>